<evidence type="ECO:0000313" key="5">
    <source>
        <dbReference type="Proteomes" id="UP001595840"/>
    </source>
</evidence>
<feature type="transmembrane region" description="Helical" evidence="2">
    <location>
        <begin position="97"/>
        <end position="120"/>
    </location>
</feature>
<keyword evidence="1" id="KW-1208">Phospholipid metabolism</keyword>
<keyword evidence="1" id="KW-0442">Lipid degradation</keyword>
<keyword evidence="1" id="KW-1003">Cell membrane</keyword>
<dbReference type="PIRSF" id="PIRSF006162">
    <property type="entry name" value="PgpA"/>
    <property type="match status" value="1"/>
</dbReference>
<comment type="pathway">
    <text evidence="1">Phospholipid metabolism; phosphatidylglycerol biosynthesis; phosphatidylglycerol from CDP-diacylglycerol: step 2/2.</text>
</comment>
<keyword evidence="5" id="KW-1185">Reference proteome</keyword>
<reference evidence="5" key="1">
    <citation type="journal article" date="2019" name="Int. J. Syst. Evol. Microbiol.">
        <title>The Global Catalogue of Microorganisms (GCM) 10K type strain sequencing project: providing services to taxonomists for standard genome sequencing and annotation.</title>
        <authorList>
            <consortium name="The Broad Institute Genomics Platform"/>
            <consortium name="The Broad Institute Genome Sequencing Center for Infectious Disease"/>
            <person name="Wu L."/>
            <person name="Ma J."/>
        </authorList>
    </citation>
    <scope>NUCLEOTIDE SEQUENCE [LARGE SCALE GENOMIC DNA]</scope>
    <source>
        <strain evidence="5">CECT 8570</strain>
    </source>
</reference>
<gene>
    <name evidence="4" type="ORF">ACFOX3_04590</name>
</gene>
<keyword evidence="1 2" id="KW-0812">Transmembrane</keyword>
<keyword evidence="1" id="KW-0595">Phospholipid degradation</keyword>
<name>A0ABV8V1I8_9GAMM</name>
<feature type="domain" description="YutG/PgpA" evidence="3">
    <location>
        <begin position="22"/>
        <end position="158"/>
    </location>
</feature>
<comment type="cofactor">
    <cofactor evidence="1">
        <name>Mg(2+)</name>
        <dbReference type="ChEBI" id="CHEBI:18420"/>
    </cofactor>
</comment>
<proteinExistence type="predicted"/>
<dbReference type="SUPFAM" id="SSF101307">
    <property type="entry name" value="YutG-like"/>
    <property type="match status" value="1"/>
</dbReference>
<dbReference type="EMBL" id="JBHSCX010000003">
    <property type="protein sequence ID" value="MFC4361568.1"/>
    <property type="molecule type" value="Genomic_DNA"/>
</dbReference>
<dbReference type="InterPro" id="IPR036681">
    <property type="entry name" value="PgpA-like_sf"/>
</dbReference>
<accession>A0ABV8V1I8</accession>
<dbReference type="Proteomes" id="UP001595840">
    <property type="component" value="Unassembled WGS sequence"/>
</dbReference>
<feature type="transmembrane region" description="Helical" evidence="2">
    <location>
        <begin position="141"/>
        <end position="163"/>
    </location>
</feature>
<evidence type="ECO:0000313" key="4">
    <source>
        <dbReference type="EMBL" id="MFC4361568.1"/>
    </source>
</evidence>
<dbReference type="PANTHER" id="PTHR36305">
    <property type="entry name" value="PHOSPHATIDYLGLYCEROPHOSPHATASE A"/>
    <property type="match status" value="1"/>
</dbReference>
<keyword evidence="1" id="KW-0378">Hydrolase</keyword>
<evidence type="ECO:0000256" key="1">
    <source>
        <dbReference type="PIRNR" id="PIRNR006162"/>
    </source>
</evidence>
<dbReference type="RefSeq" id="WP_380736124.1">
    <property type="nucleotide sequence ID" value="NZ_JAUFQG010000004.1"/>
</dbReference>
<sequence>MLTAPISLPSFSALIANPRLFLALGFGSGLAPKAPGTAGTLMAVPLYLLLQQLPLAGYVATLLLAALVGIYLCDYAGKYLGVSDHGAIVWDEFVGYWLAMLFAPKGFIWVLYGFVLFRLFDIWKPWPIGWADKKVKGGFGVMLDDVLAGLMALLVIQLTVISVS</sequence>
<dbReference type="InterPro" id="IPR026037">
    <property type="entry name" value="PgpA"/>
</dbReference>
<dbReference type="InterPro" id="IPR007686">
    <property type="entry name" value="YutG/PgpA"/>
</dbReference>
<keyword evidence="1 2" id="KW-0472">Membrane</keyword>
<protein>
    <recommendedName>
        <fullName evidence="1">Phosphatidylglycerophosphatase A</fullName>
        <ecNumber evidence="1">3.1.3.27</ecNumber>
    </recommendedName>
    <alternativeName>
        <fullName evidence="1">Phosphatidylglycerolphosphate phosphatase A</fullName>
    </alternativeName>
</protein>
<organism evidence="4 5">
    <name type="scientific">Simiduia curdlanivorans</name>
    <dbReference type="NCBI Taxonomy" id="1492769"/>
    <lineage>
        <taxon>Bacteria</taxon>
        <taxon>Pseudomonadati</taxon>
        <taxon>Pseudomonadota</taxon>
        <taxon>Gammaproteobacteria</taxon>
        <taxon>Cellvibrionales</taxon>
        <taxon>Cellvibrionaceae</taxon>
        <taxon>Simiduia</taxon>
    </lineage>
</organism>
<keyword evidence="1" id="KW-0479">Metal-binding</keyword>
<feature type="transmembrane region" description="Helical" evidence="2">
    <location>
        <begin position="55"/>
        <end position="77"/>
    </location>
</feature>
<comment type="subcellular location">
    <subcellularLocation>
        <location evidence="1">Cell inner membrane</location>
        <topology evidence="1">Multi-pass membrane protein</topology>
    </subcellularLocation>
</comment>
<evidence type="ECO:0000259" key="3">
    <source>
        <dbReference type="Pfam" id="PF04608"/>
    </source>
</evidence>
<keyword evidence="2" id="KW-1133">Transmembrane helix</keyword>
<dbReference type="EC" id="3.1.3.27" evidence="1"/>
<dbReference type="Pfam" id="PF04608">
    <property type="entry name" value="PgpA"/>
    <property type="match status" value="1"/>
</dbReference>
<comment type="function">
    <text evidence="1">Lipid phosphatase which dephosphorylates phosphatidylglycerophosphate (PGP) to phosphatidylglycerol (PG).</text>
</comment>
<keyword evidence="1" id="KW-0443">Lipid metabolism</keyword>
<keyword evidence="1" id="KW-0460">Magnesium</keyword>
<keyword evidence="1" id="KW-0997">Cell inner membrane</keyword>
<dbReference type="PANTHER" id="PTHR36305:SF1">
    <property type="entry name" value="PHOSPHATIDYLGLYCEROPHOSPHATASE A"/>
    <property type="match status" value="1"/>
</dbReference>
<evidence type="ECO:0000256" key="2">
    <source>
        <dbReference type="SAM" id="Phobius"/>
    </source>
</evidence>
<comment type="caution">
    <text evidence="4">The sequence shown here is derived from an EMBL/GenBank/DDBJ whole genome shotgun (WGS) entry which is preliminary data.</text>
</comment>
<comment type="catalytic activity">
    <reaction evidence="1">
        <text>a 1,2-diacyl-sn-glycero-3-phospho-(1'-sn-glycero-3'-phosphate) + H2O = a 1,2-diacyl-sn-glycero-3-phospho-(1'-sn-glycerol) + phosphate</text>
        <dbReference type="Rhea" id="RHEA:33751"/>
        <dbReference type="ChEBI" id="CHEBI:15377"/>
        <dbReference type="ChEBI" id="CHEBI:43474"/>
        <dbReference type="ChEBI" id="CHEBI:60110"/>
        <dbReference type="ChEBI" id="CHEBI:64716"/>
        <dbReference type="EC" id="3.1.3.27"/>
    </reaction>
</comment>
<dbReference type="CDD" id="cd06971">
    <property type="entry name" value="PgpA"/>
    <property type="match status" value="1"/>
</dbReference>